<dbReference type="OMA" id="KVYFFYN"/>
<dbReference type="InterPro" id="IPR000467">
    <property type="entry name" value="G_patch_dom"/>
</dbReference>
<dbReference type="RefSeq" id="XP_028861910.1">
    <property type="nucleotide sequence ID" value="XM_029005308.1"/>
</dbReference>
<dbReference type="VEuPathDB" id="PlasmoDB:PmUG01_10013100"/>
<dbReference type="EMBL" id="LT594631">
    <property type="protein sequence ID" value="SCN44565.1"/>
    <property type="molecule type" value="Genomic_DNA"/>
</dbReference>
<protein>
    <recommendedName>
        <fullName evidence="1">G-patch domain-containing protein</fullName>
    </recommendedName>
</protein>
<dbReference type="GO" id="GO:0071008">
    <property type="term" value="C:U2-type post-mRNA release spliceosomal complex"/>
    <property type="evidence" value="ECO:0007669"/>
    <property type="project" value="TreeGrafter"/>
</dbReference>
<dbReference type="Pfam" id="PF01585">
    <property type="entry name" value="G-patch"/>
    <property type="match status" value="1"/>
</dbReference>
<dbReference type="InterPro" id="IPR045211">
    <property type="entry name" value="TFP11/STIP/Ntr1"/>
</dbReference>
<dbReference type="Proteomes" id="UP000219813">
    <property type="component" value="Chromosome 10"/>
</dbReference>
<keyword evidence="3" id="KW-1185">Reference proteome</keyword>
<proteinExistence type="predicted"/>
<evidence type="ECO:0000313" key="3">
    <source>
        <dbReference type="Proteomes" id="UP000219813"/>
    </source>
</evidence>
<reference evidence="2 3" key="1">
    <citation type="submission" date="2016-06" db="EMBL/GenBank/DDBJ databases">
        <authorList>
            <consortium name="Pathogen Informatics"/>
        </authorList>
    </citation>
    <scope>NUCLEOTIDE SEQUENCE [LARGE SCALE GENOMIC DNA]</scope>
</reference>
<accession>A0A1D3RHY1</accession>
<feature type="domain" description="G-patch" evidence="1">
    <location>
        <begin position="136"/>
        <end position="167"/>
    </location>
</feature>
<dbReference type="AlphaFoldDB" id="A0A1D3RHY1"/>
<name>A0A1D3RHY1_PLAMA</name>
<organism evidence="2 3">
    <name type="scientific">Plasmodium malariae</name>
    <dbReference type="NCBI Taxonomy" id="5858"/>
    <lineage>
        <taxon>Eukaryota</taxon>
        <taxon>Sar</taxon>
        <taxon>Alveolata</taxon>
        <taxon>Apicomplexa</taxon>
        <taxon>Aconoidasida</taxon>
        <taxon>Haemosporida</taxon>
        <taxon>Plasmodiidae</taxon>
        <taxon>Plasmodium</taxon>
        <taxon>Plasmodium (Plasmodium)</taxon>
    </lineage>
</organism>
<sequence>MDYFSDDLPFADAKNEKVKKKKKKKKDLTYTNGSQNRKSNIFQNVDEQEYLKPVKFVSAGFLKDKSKITEKEEDNLNSYSSDNDSDYYEQYDVFKYFIFDFNFHVNNEESDFIKNNLKKYNLIELKEKDKNFEKYGLGFKILRKMGYEDGIGKNMKTNIAPIEVQKKNIKVLEEKTDGYSCDDYDINVHKYSHESNDFIDNTDVNINNLWKKKSNWKKYWNINKIMNEIDAHLKYSSFLNLGENCDDNNYQNNCTYIHKLQKVNSMLIEHINSNTTDYFSAVKKQKETENKLKNYKNYVFKNDIYKIHLLILKNVLTYKYLLNLHTILSYPLSFNNETYNEYLFDDSKHFKTEVRDSDGDDDDDVDNNINSFDPYIYIKDNMLINRKNEKLINMHHNCAYNIFSTEHQSKNETVFNNMNIDNFEENLSNLLFNSYNILLKSNYFKHIPKDSNSSSHCSYTYKLINNLQDVYDLINIKNVEVKRGNIPLLLSDVYTFLFFIYDNSAFLHLNSYVSNFFLEFLRVYFYNNQQQTGKEQTDGHMLNHDKNYENTKRGNYQISLCQQTESNEIKVNPDNKEMYQNMLNEKHEQNEHYEKNAHNTSSNNCKDIFNPNNIKYLIHLKKIIIMGADENNKIEHHKIEWEFDNIIYFNLIYDPFHKQKYVDFFNYIKLFKDVLNINYYKKIIILFITKRIMTDVIDNQNYQLDESTLQDIENKLFILFDINKQFDISSYIKNFYTNFIFIFLQKVDICENLIKLIKLALTNNIYKKEIFQNIVIKIIYELNKLNFTNNSFMERLNKIIILHNYLDDNITFFIFKVYFFYRFTKHVCNFLRELNLLFGREKELHNSTDKVKNIFMQQQHVPIEEQKKREILTIKKKEIYETFKKVKDLFENNLMKDNSIKNIMFSILNVIKIYTMQDNIITFPVEKVLDFDKSKIFSDDKINYYFLYKDIKIPLPFYAVPQRNKSVYEINYKNNIQKNYLKDDSNKNYKFSKRKYMNIMYKLENDVNQYKNRHQDDENINVRNYIEKYCLENDILFLQKHERKVNGNSVYSINNFSIYINNNIIYIYEEHEWKPTLLSDLLNKVSNHNT</sequence>
<dbReference type="GO" id="GO:0000390">
    <property type="term" value="P:spliceosomal complex disassembly"/>
    <property type="evidence" value="ECO:0007669"/>
    <property type="project" value="InterPro"/>
</dbReference>
<dbReference type="GeneID" id="39869131"/>
<evidence type="ECO:0000313" key="2">
    <source>
        <dbReference type="EMBL" id="SCN44565.1"/>
    </source>
</evidence>
<gene>
    <name evidence="2" type="primary">PmUG01_10013100</name>
    <name evidence="2" type="ORF">PMUG01_10013100</name>
</gene>
<evidence type="ECO:0000259" key="1">
    <source>
        <dbReference type="Pfam" id="PF01585"/>
    </source>
</evidence>
<dbReference type="PANTHER" id="PTHR23329:SF1">
    <property type="entry name" value="TUFTELIN-INTERACTING PROTEIN 11"/>
    <property type="match status" value="1"/>
</dbReference>
<dbReference type="GO" id="GO:0003676">
    <property type="term" value="F:nucleic acid binding"/>
    <property type="evidence" value="ECO:0007669"/>
    <property type="project" value="InterPro"/>
</dbReference>
<dbReference type="PANTHER" id="PTHR23329">
    <property type="entry name" value="TUFTELIN-INTERACTING PROTEIN 11-RELATED"/>
    <property type="match status" value="1"/>
</dbReference>
<dbReference type="KEGG" id="pmal:PMUG01_10013100"/>
<dbReference type="OrthoDB" id="392265at2759"/>